<sequence>MGSSFEMSQASRILVVGAGGSGKSTLVKVLIGKLKLTEGAIQRAVGIRVAYVCQHVFRQLEDRMHMTPLQYMMWRFAGGNDRESAELQRSQKPRLPTREGIEQHCSDFGVDQESVNRLHIKQLNKSMRFRLVLSAAMWPNPNLLVLDEPASCLDHCSLEALAAAIEAYKGGVLITAHTGTRTTSRQLPRNGTFCRAAACMPPRGGAWTALPVRAQRMSAGPRLNQNSLLDACSRSVPSPRPGSTGQ</sequence>
<reference evidence="9" key="1">
    <citation type="submission" date="2023-10" db="EMBL/GenBank/DDBJ databases">
        <authorList>
            <person name="Chen Y."/>
            <person name="Shah S."/>
            <person name="Dougan E. K."/>
            <person name="Thang M."/>
            <person name="Chan C."/>
        </authorList>
    </citation>
    <scope>NUCLEOTIDE SEQUENCE [LARGE SCALE GENOMIC DNA]</scope>
</reference>
<keyword evidence="5" id="KW-0251">Elongation factor</keyword>
<dbReference type="Gene3D" id="3.40.50.300">
    <property type="entry name" value="P-loop containing nucleotide triphosphate hydrolases"/>
    <property type="match status" value="1"/>
</dbReference>
<dbReference type="InterPro" id="IPR050611">
    <property type="entry name" value="ABCF"/>
</dbReference>
<evidence type="ECO:0000256" key="5">
    <source>
        <dbReference type="ARBA" id="ARBA00022768"/>
    </source>
</evidence>
<keyword evidence="4" id="KW-0547">Nucleotide-binding</keyword>
<feature type="domain" description="AAA+ ATPase" evidence="8">
    <location>
        <begin position="9"/>
        <end position="192"/>
    </location>
</feature>
<evidence type="ECO:0000256" key="3">
    <source>
        <dbReference type="ARBA" id="ARBA00022737"/>
    </source>
</evidence>
<proteinExistence type="predicted"/>
<comment type="caution">
    <text evidence="9">The sequence shown here is derived from an EMBL/GenBank/DDBJ whole genome shotgun (WGS) entry which is preliminary data.</text>
</comment>
<organism evidence="9 10">
    <name type="scientific">Prorocentrum cordatum</name>
    <dbReference type="NCBI Taxonomy" id="2364126"/>
    <lineage>
        <taxon>Eukaryota</taxon>
        <taxon>Sar</taxon>
        <taxon>Alveolata</taxon>
        <taxon>Dinophyceae</taxon>
        <taxon>Prorocentrales</taxon>
        <taxon>Prorocentraceae</taxon>
        <taxon>Prorocentrum</taxon>
    </lineage>
</organism>
<dbReference type="InterPro" id="IPR003593">
    <property type="entry name" value="AAA+_ATPase"/>
</dbReference>
<name>A0ABN9RZP7_9DINO</name>
<dbReference type="InterPro" id="IPR003439">
    <property type="entry name" value="ABC_transporter-like_ATP-bd"/>
</dbReference>
<evidence type="ECO:0000313" key="10">
    <source>
        <dbReference type="Proteomes" id="UP001189429"/>
    </source>
</evidence>
<dbReference type="SUPFAM" id="SSF52540">
    <property type="entry name" value="P-loop containing nucleoside triphosphate hydrolases"/>
    <property type="match status" value="1"/>
</dbReference>
<protein>
    <recommendedName>
        <fullName evidence="8">AAA+ ATPase domain-containing protein</fullName>
    </recommendedName>
</protein>
<evidence type="ECO:0000256" key="7">
    <source>
        <dbReference type="ARBA" id="ARBA00022917"/>
    </source>
</evidence>
<gene>
    <name evidence="9" type="ORF">PCOR1329_LOCUS25056</name>
</gene>
<dbReference type="EMBL" id="CAUYUJ010008706">
    <property type="protein sequence ID" value="CAK0824728.1"/>
    <property type="molecule type" value="Genomic_DNA"/>
</dbReference>
<dbReference type="Gene3D" id="2.40.50.990">
    <property type="match status" value="1"/>
</dbReference>
<dbReference type="InterPro" id="IPR047038">
    <property type="entry name" value="eEF3_chromodomain-like_sf"/>
</dbReference>
<dbReference type="Pfam" id="PF00005">
    <property type="entry name" value="ABC_tran"/>
    <property type="match status" value="1"/>
</dbReference>
<dbReference type="PANTHER" id="PTHR19211:SF5">
    <property type="entry name" value="ELONGATION FACTOR 3A-RELATED"/>
    <property type="match status" value="1"/>
</dbReference>
<keyword evidence="2" id="KW-0963">Cytoplasm</keyword>
<comment type="pathway">
    <text evidence="1">Protein biosynthesis; polypeptide chain elongation.</text>
</comment>
<evidence type="ECO:0000256" key="4">
    <source>
        <dbReference type="ARBA" id="ARBA00022741"/>
    </source>
</evidence>
<keyword evidence="3" id="KW-0677">Repeat</keyword>
<keyword evidence="10" id="KW-1185">Reference proteome</keyword>
<dbReference type="Gene3D" id="3.30.70.1390">
    <property type="entry name" value="ROC domain from the Parkinson's disease-associated leucine-rich repeat kinase 2"/>
    <property type="match status" value="1"/>
</dbReference>
<dbReference type="SMART" id="SM00382">
    <property type="entry name" value="AAA"/>
    <property type="match status" value="1"/>
</dbReference>
<evidence type="ECO:0000256" key="6">
    <source>
        <dbReference type="ARBA" id="ARBA00022840"/>
    </source>
</evidence>
<dbReference type="Proteomes" id="UP001189429">
    <property type="component" value="Unassembled WGS sequence"/>
</dbReference>
<accession>A0ABN9RZP7</accession>
<evidence type="ECO:0000313" key="9">
    <source>
        <dbReference type="EMBL" id="CAK0824728.1"/>
    </source>
</evidence>
<keyword evidence="6" id="KW-0067">ATP-binding</keyword>
<evidence type="ECO:0000259" key="8">
    <source>
        <dbReference type="SMART" id="SM00382"/>
    </source>
</evidence>
<dbReference type="PANTHER" id="PTHR19211">
    <property type="entry name" value="ATP-BINDING TRANSPORT PROTEIN-RELATED"/>
    <property type="match status" value="1"/>
</dbReference>
<keyword evidence="7" id="KW-0648">Protein biosynthesis</keyword>
<dbReference type="InterPro" id="IPR027417">
    <property type="entry name" value="P-loop_NTPase"/>
</dbReference>
<evidence type="ECO:0000256" key="2">
    <source>
        <dbReference type="ARBA" id="ARBA00022490"/>
    </source>
</evidence>
<evidence type="ECO:0000256" key="1">
    <source>
        <dbReference type="ARBA" id="ARBA00004815"/>
    </source>
</evidence>